<keyword evidence="2" id="KW-1185">Reference proteome</keyword>
<organism evidence="1 2">
    <name type="scientific">Pluteus cervinus</name>
    <dbReference type="NCBI Taxonomy" id="181527"/>
    <lineage>
        <taxon>Eukaryota</taxon>
        <taxon>Fungi</taxon>
        <taxon>Dikarya</taxon>
        <taxon>Basidiomycota</taxon>
        <taxon>Agaricomycotina</taxon>
        <taxon>Agaricomycetes</taxon>
        <taxon>Agaricomycetidae</taxon>
        <taxon>Agaricales</taxon>
        <taxon>Pluteineae</taxon>
        <taxon>Pluteaceae</taxon>
        <taxon>Pluteus</taxon>
    </lineage>
</organism>
<accession>A0ACD3AVQ1</accession>
<proteinExistence type="predicted"/>
<gene>
    <name evidence="1" type="ORF">BDN72DRAFT_897087</name>
</gene>
<name>A0ACD3AVQ1_9AGAR</name>
<evidence type="ECO:0000313" key="2">
    <source>
        <dbReference type="Proteomes" id="UP000308600"/>
    </source>
</evidence>
<dbReference type="EMBL" id="ML208326">
    <property type="protein sequence ID" value="TFK69701.1"/>
    <property type="molecule type" value="Genomic_DNA"/>
</dbReference>
<sequence>MSQLDARSLTNAKRLAMGLPLKPPMRRAQVAARAGPTGVPTNTKDGCIQLLNDGTFAGYVSKDFNAYGEATITQDINDCLQVRIDLDVCPSGQSDIQTLNGPSATYPFFGAISGYSSSQNLNSGQSGYTYLGGTLQTAANSSPALGGNTFTSTTHYAEEIESAIWTCHDEGNGDFHLSPQWVNLDSTHPATYLGYFAPADALFLSGDMSKFITNYGQATLLDLEFFPL</sequence>
<protein>
    <submittedName>
        <fullName evidence="1">Uncharacterized protein</fullName>
    </submittedName>
</protein>
<reference evidence="1 2" key="1">
    <citation type="journal article" date="2019" name="Nat. Ecol. Evol.">
        <title>Megaphylogeny resolves global patterns of mushroom evolution.</title>
        <authorList>
            <person name="Varga T."/>
            <person name="Krizsan K."/>
            <person name="Foldi C."/>
            <person name="Dima B."/>
            <person name="Sanchez-Garcia M."/>
            <person name="Sanchez-Ramirez S."/>
            <person name="Szollosi G.J."/>
            <person name="Szarkandi J.G."/>
            <person name="Papp V."/>
            <person name="Albert L."/>
            <person name="Andreopoulos W."/>
            <person name="Angelini C."/>
            <person name="Antonin V."/>
            <person name="Barry K.W."/>
            <person name="Bougher N.L."/>
            <person name="Buchanan P."/>
            <person name="Buyck B."/>
            <person name="Bense V."/>
            <person name="Catcheside P."/>
            <person name="Chovatia M."/>
            <person name="Cooper J."/>
            <person name="Damon W."/>
            <person name="Desjardin D."/>
            <person name="Finy P."/>
            <person name="Geml J."/>
            <person name="Haridas S."/>
            <person name="Hughes K."/>
            <person name="Justo A."/>
            <person name="Karasinski D."/>
            <person name="Kautmanova I."/>
            <person name="Kiss B."/>
            <person name="Kocsube S."/>
            <person name="Kotiranta H."/>
            <person name="LaButti K.M."/>
            <person name="Lechner B.E."/>
            <person name="Liimatainen K."/>
            <person name="Lipzen A."/>
            <person name="Lukacs Z."/>
            <person name="Mihaltcheva S."/>
            <person name="Morgado L.N."/>
            <person name="Niskanen T."/>
            <person name="Noordeloos M.E."/>
            <person name="Ohm R.A."/>
            <person name="Ortiz-Santana B."/>
            <person name="Ovrebo C."/>
            <person name="Racz N."/>
            <person name="Riley R."/>
            <person name="Savchenko A."/>
            <person name="Shiryaev A."/>
            <person name="Soop K."/>
            <person name="Spirin V."/>
            <person name="Szebenyi C."/>
            <person name="Tomsovsky M."/>
            <person name="Tulloss R.E."/>
            <person name="Uehling J."/>
            <person name="Grigoriev I.V."/>
            <person name="Vagvolgyi C."/>
            <person name="Papp T."/>
            <person name="Martin F.M."/>
            <person name="Miettinen O."/>
            <person name="Hibbett D.S."/>
            <person name="Nagy L.G."/>
        </authorList>
    </citation>
    <scope>NUCLEOTIDE SEQUENCE [LARGE SCALE GENOMIC DNA]</scope>
    <source>
        <strain evidence="1 2">NL-1719</strain>
    </source>
</reference>
<evidence type="ECO:0000313" key="1">
    <source>
        <dbReference type="EMBL" id="TFK69701.1"/>
    </source>
</evidence>
<dbReference type="Proteomes" id="UP000308600">
    <property type="component" value="Unassembled WGS sequence"/>
</dbReference>